<sequence length="186" mass="21221">MFFSENACCYCQLLSSTLPVTLLFLHPLAEMLKCCFCGSKGASMTDFHDLQLKEQLLLQQKWEDDVWPPVTTNGNNATLGRKQKAQVAEKVLSIIRKYKRTQLPFLTSYVFLIPGSATACLQTLMHTLTFFVGLLPLFFQTCFCMEKKRTALNADQSQVTKSAKKLRWVAEPSDKKWNLRWVVKGV</sequence>
<keyword evidence="1" id="KW-0812">Transmembrane</keyword>
<keyword evidence="1" id="KW-1133">Transmembrane helix</keyword>
<proteinExistence type="predicted"/>
<feature type="transmembrane region" description="Helical" evidence="1">
    <location>
        <begin position="106"/>
        <end position="139"/>
    </location>
</feature>
<organism evidence="2">
    <name type="scientific">Eutreptiella gymnastica</name>
    <dbReference type="NCBI Taxonomy" id="73025"/>
    <lineage>
        <taxon>Eukaryota</taxon>
        <taxon>Discoba</taxon>
        <taxon>Euglenozoa</taxon>
        <taxon>Euglenida</taxon>
        <taxon>Spirocuta</taxon>
        <taxon>Euglenophyceae</taxon>
        <taxon>Eutreptiales</taxon>
        <taxon>Eutreptiaceae</taxon>
        <taxon>Eutreptiella</taxon>
    </lineage>
</organism>
<evidence type="ECO:0000313" key="2">
    <source>
        <dbReference type="EMBL" id="CAE0834929.1"/>
    </source>
</evidence>
<accession>A0A7S4GEZ4</accession>
<keyword evidence="1" id="KW-0472">Membrane</keyword>
<evidence type="ECO:0000256" key="1">
    <source>
        <dbReference type="SAM" id="Phobius"/>
    </source>
</evidence>
<name>A0A7S4GEZ4_9EUGL</name>
<gene>
    <name evidence="2" type="ORF">EGYM00163_LOCUS46233</name>
</gene>
<reference evidence="2" key="1">
    <citation type="submission" date="2021-01" db="EMBL/GenBank/DDBJ databases">
        <authorList>
            <person name="Corre E."/>
            <person name="Pelletier E."/>
            <person name="Niang G."/>
            <person name="Scheremetjew M."/>
            <person name="Finn R."/>
            <person name="Kale V."/>
            <person name="Holt S."/>
            <person name="Cochrane G."/>
            <person name="Meng A."/>
            <person name="Brown T."/>
            <person name="Cohen L."/>
        </authorList>
    </citation>
    <scope>NUCLEOTIDE SEQUENCE</scope>
    <source>
        <strain evidence="2">CCMP1594</strain>
    </source>
</reference>
<dbReference type="AlphaFoldDB" id="A0A7S4GEZ4"/>
<dbReference type="EMBL" id="HBJA01134546">
    <property type="protein sequence ID" value="CAE0834929.1"/>
    <property type="molecule type" value="Transcribed_RNA"/>
</dbReference>
<protein>
    <submittedName>
        <fullName evidence="2">Uncharacterized protein</fullName>
    </submittedName>
</protein>